<keyword evidence="4" id="KW-1185">Reference proteome</keyword>
<comment type="caution">
    <text evidence="3">The sequence shown here is derived from an EMBL/GenBank/DDBJ whole genome shotgun (WGS) entry which is preliminary data.</text>
</comment>
<organism evidence="3 4">
    <name type="scientific">Marasmius oreades</name>
    <name type="common">fairy-ring Marasmius</name>
    <dbReference type="NCBI Taxonomy" id="181124"/>
    <lineage>
        <taxon>Eukaryota</taxon>
        <taxon>Fungi</taxon>
        <taxon>Dikarya</taxon>
        <taxon>Basidiomycota</taxon>
        <taxon>Agaricomycotina</taxon>
        <taxon>Agaricomycetes</taxon>
        <taxon>Agaricomycetidae</taxon>
        <taxon>Agaricales</taxon>
        <taxon>Marasmiineae</taxon>
        <taxon>Marasmiaceae</taxon>
        <taxon>Marasmius</taxon>
    </lineage>
</organism>
<keyword evidence="2" id="KW-0812">Transmembrane</keyword>
<dbReference type="OrthoDB" id="5569250at2759"/>
<name>A0A9P7UM11_9AGAR</name>
<sequence length="163" mass="18659">MWIAALPFQSTAAIQKENFHSTKHSCPFSNDGDEPPAKKPAIKSKQMSAVLQVTDYAAKTLHAHFGHVFMINFAALDTRVNIWYFNRQGAIQTTGFDFIDHLPYFLVLLFILLSQISPSYPYLTFILSVPCVYLILLLDIPNMEWTIGLVLDHFRHFQIVDQI</sequence>
<feature type="region of interest" description="Disordered" evidence="1">
    <location>
        <begin position="22"/>
        <end position="41"/>
    </location>
</feature>
<dbReference type="AlphaFoldDB" id="A0A9P7UM11"/>
<evidence type="ECO:0000313" key="4">
    <source>
        <dbReference type="Proteomes" id="UP001049176"/>
    </source>
</evidence>
<feature type="transmembrane region" description="Helical" evidence="2">
    <location>
        <begin position="122"/>
        <end position="140"/>
    </location>
</feature>
<keyword evidence="2" id="KW-1133">Transmembrane helix</keyword>
<evidence type="ECO:0000256" key="2">
    <source>
        <dbReference type="SAM" id="Phobius"/>
    </source>
</evidence>
<protein>
    <submittedName>
        <fullName evidence="3">Uncharacterized protein</fullName>
    </submittedName>
</protein>
<dbReference type="KEGG" id="more:E1B28_002600"/>
<evidence type="ECO:0000313" key="3">
    <source>
        <dbReference type="EMBL" id="KAG7086660.1"/>
    </source>
</evidence>
<keyword evidence="2" id="KW-0472">Membrane</keyword>
<dbReference type="GeneID" id="66071676"/>
<dbReference type="Proteomes" id="UP001049176">
    <property type="component" value="Chromosome 10"/>
</dbReference>
<reference evidence="3" key="1">
    <citation type="journal article" date="2021" name="Genome Biol. Evol.">
        <title>The assembled and annotated genome of the fairy-ring fungus Marasmius oreades.</title>
        <authorList>
            <person name="Hiltunen M."/>
            <person name="Ament-Velasquez S.L."/>
            <person name="Johannesson H."/>
        </authorList>
    </citation>
    <scope>NUCLEOTIDE SEQUENCE</scope>
    <source>
        <strain evidence="3">03SP1</strain>
    </source>
</reference>
<evidence type="ECO:0000256" key="1">
    <source>
        <dbReference type="SAM" id="MobiDB-lite"/>
    </source>
</evidence>
<gene>
    <name evidence="3" type="ORF">E1B28_002600</name>
</gene>
<proteinExistence type="predicted"/>
<dbReference type="RefSeq" id="XP_043003131.1">
    <property type="nucleotide sequence ID" value="XM_043159528.1"/>
</dbReference>
<accession>A0A9P7UM11</accession>
<dbReference type="EMBL" id="CM032190">
    <property type="protein sequence ID" value="KAG7086660.1"/>
    <property type="molecule type" value="Genomic_DNA"/>
</dbReference>